<proteinExistence type="predicted"/>
<evidence type="ECO:0000256" key="3">
    <source>
        <dbReference type="SAM" id="SignalP"/>
    </source>
</evidence>
<dbReference type="AlphaFoldDB" id="A0A0H5R1R0"/>
<sequence>MKTTSHNIIGVFALYLMCVVESGRTPAKCNQYSPNNPTLYHGRIDEIGGSVENCLGEESEDGSCGPDNDGSFCPIGSCCSKEGWCGTTEEHCNQESVCPRFDPQFYVESKGACKARYYDVVDAWVGGSSSNCNGEQQPGGKCGPHNSNGRCRPGECCSVHG</sequence>
<feature type="disulfide bond" evidence="2">
    <location>
        <begin position="73"/>
        <end position="85"/>
    </location>
</feature>
<dbReference type="Pfam" id="PF00187">
    <property type="entry name" value="Chitin_bind_1"/>
    <property type="match status" value="1"/>
</dbReference>
<dbReference type="InterPro" id="IPR036861">
    <property type="entry name" value="Endochitinase-like_sf"/>
</dbReference>
<keyword evidence="1 2" id="KW-0147">Chitin-binding</keyword>
<evidence type="ECO:0000259" key="4">
    <source>
        <dbReference type="PROSITE" id="PS50941"/>
    </source>
</evidence>
<comment type="caution">
    <text evidence="2">Lacks conserved residue(s) required for the propagation of feature annotation.</text>
</comment>
<dbReference type="PROSITE" id="PS50941">
    <property type="entry name" value="CHIT_BIND_I_2"/>
    <property type="match status" value="1"/>
</dbReference>
<dbReference type="SMART" id="SM00270">
    <property type="entry name" value="ChtBD1"/>
    <property type="match status" value="1"/>
</dbReference>
<feature type="non-terminal residue" evidence="5">
    <location>
        <position position="161"/>
    </location>
</feature>
<organism evidence="5">
    <name type="scientific">Spongospora subterranea</name>
    <dbReference type="NCBI Taxonomy" id="70186"/>
    <lineage>
        <taxon>Eukaryota</taxon>
        <taxon>Sar</taxon>
        <taxon>Rhizaria</taxon>
        <taxon>Endomyxa</taxon>
        <taxon>Phytomyxea</taxon>
        <taxon>Plasmodiophorida</taxon>
        <taxon>Plasmodiophoridae</taxon>
        <taxon>Spongospora</taxon>
    </lineage>
</organism>
<feature type="disulfide bond" evidence="2">
    <location>
        <begin position="78"/>
        <end position="92"/>
    </location>
</feature>
<dbReference type="SUPFAM" id="SSF57016">
    <property type="entry name" value="Plant lectins/antimicrobial peptides"/>
    <property type="match status" value="1"/>
</dbReference>
<evidence type="ECO:0000313" key="5">
    <source>
        <dbReference type="EMBL" id="CRZ01744.1"/>
    </source>
</evidence>
<dbReference type="Gene3D" id="3.30.60.10">
    <property type="entry name" value="Endochitinase-like"/>
    <property type="match status" value="1"/>
</dbReference>
<accession>A0A0H5R1R0</accession>
<protein>
    <recommendedName>
        <fullName evidence="4">Chitin-binding type-1 domain-containing protein</fullName>
    </recommendedName>
</protein>
<feature type="disulfide bond" evidence="2">
    <location>
        <begin position="64"/>
        <end position="79"/>
    </location>
</feature>
<evidence type="ECO:0000256" key="1">
    <source>
        <dbReference type="ARBA" id="ARBA00022669"/>
    </source>
</evidence>
<keyword evidence="2" id="KW-1015">Disulfide bond</keyword>
<feature type="chain" id="PRO_5005223833" description="Chitin-binding type-1 domain-containing protein" evidence="3">
    <location>
        <begin position="23"/>
        <end position="161"/>
    </location>
</feature>
<feature type="signal peptide" evidence="3">
    <location>
        <begin position="1"/>
        <end position="22"/>
    </location>
</feature>
<keyword evidence="3" id="KW-0732">Signal</keyword>
<dbReference type="InterPro" id="IPR001002">
    <property type="entry name" value="Chitin-bd_1"/>
</dbReference>
<feature type="domain" description="Chitin-binding type-1" evidence="4">
    <location>
        <begin position="61"/>
        <end position="115"/>
    </location>
</feature>
<dbReference type="GO" id="GO:0008061">
    <property type="term" value="F:chitin binding"/>
    <property type="evidence" value="ECO:0007669"/>
    <property type="project" value="UniProtKB-UniRule"/>
</dbReference>
<evidence type="ECO:0000256" key="2">
    <source>
        <dbReference type="PROSITE-ProRule" id="PRU00261"/>
    </source>
</evidence>
<name>A0A0H5R1R0_9EUKA</name>
<dbReference type="EMBL" id="HACM01001302">
    <property type="protein sequence ID" value="CRZ01744.1"/>
    <property type="molecule type" value="Transcribed_RNA"/>
</dbReference>
<reference evidence="5" key="1">
    <citation type="submission" date="2015-04" db="EMBL/GenBank/DDBJ databases">
        <title>The genome sequence of the plant pathogenic Rhizarian Plasmodiophora brassicae reveals insights in its biotrophic life cycle and the origin of chitin synthesis.</title>
        <authorList>
            <person name="Schwelm A."/>
            <person name="Fogelqvist J."/>
            <person name="Knaust A."/>
            <person name="Julke S."/>
            <person name="Lilja T."/>
            <person name="Dhandapani V."/>
            <person name="Bonilla-Rosso G."/>
            <person name="Karlsson M."/>
            <person name="Shevchenko A."/>
            <person name="Choi S.R."/>
            <person name="Kim H.G."/>
            <person name="Park J.Y."/>
            <person name="Lim Y.P."/>
            <person name="Ludwig-Muller J."/>
            <person name="Dixelius C."/>
        </authorList>
    </citation>
    <scope>NUCLEOTIDE SEQUENCE</scope>
    <source>
        <tissue evidence="5">Potato root galls</tissue>
    </source>
</reference>